<feature type="transmembrane region" description="Helical" evidence="3">
    <location>
        <begin position="301"/>
        <end position="325"/>
    </location>
</feature>
<gene>
    <name evidence="4" type="ORF">AYR66_09115</name>
</gene>
<feature type="transmembrane region" description="Helical" evidence="3">
    <location>
        <begin position="12"/>
        <end position="39"/>
    </location>
</feature>
<dbReference type="InterPro" id="IPR000883">
    <property type="entry name" value="Cyt_C_Oxase_1"/>
</dbReference>
<dbReference type="OrthoDB" id="9180848at2"/>
<dbReference type="Gene3D" id="1.20.210.10">
    <property type="entry name" value="Cytochrome c oxidase-like, subunit I domain"/>
    <property type="match status" value="1"/>
</dbReference>
<dbReference type="SUPFAM" id="SSF48452">
    <property type="entry name" value="TPR-like"/>
    <property type="match status" value="1"/>
</dbReference>
<reference evidence="4 5" key="1">
    <citation type="submission" date="2016-02" db="EMBL/GenBank/DDBJ databases">
        <authorList>
            <person name="Wen L."/>
            <person name="He K."/>
            <person name="Yang H."/>
        </authorList>
    </citation>
    <scope>NUCLEOTIDE SEQUENCE [LARGE SCALE GENOMIC DNA]</scope>
    <source>
        <strain evidence="4 5">TSA40</strain>
    </source>
</reference>
<dbReference type="Pfam" id="PF14559">
    <property type="entry name" value="TPR_19"/>
    <property type="match status" value="1"/>
</dbReference>
<accession>A0A254TAG4</accession>
<dbReference type="InterPro" id="IPR036927">
    <property type="entry name" value="Cyt_c_oxase-like_su1_sf"/>
</dbReference>
<comment type="caution">
    <text evidence="4">The sequence shown here is derived from an EMBL/GenBank/DDBJ whole genome shotgun (WGS) entry which is preliminary data.</text>
</comment>
<dbReference type="GO" id="GO:0020037">
    <property type="term" value="F:heme binding"/>
    <property type="evidence" value="ECO:0007669"/>
    <property type="project" value="InterPro"/>
</dbReference>
<feature type="transmembrane region" description="Helical" evidence="3">
    <location>
        <begin position="371"/>
        <end position="389"/>
    </location>
</feature>
<sequence length="655" mass="69365">MDSVLRDDQTGIGRLAAGWLLLALTALAFSTLCAVLLVAARAPLPGAFAPPAELFSRGLVLHVTFAVVVWFLSCASAIWVMAAGGAGGRWRWAALGLSATGLATMVLPLFSSAARPLLANYVPVLEHPVFLAGLVLFIGGIVLGGAASMPAAWRGMKDGKPWRLGAVLSMAVAAVACASLLNALAQTGLPSGHAAFEALAWAPGHLLQFVHVLLMMSVWTVLGEDVLGGEIVPRSWLRALLLLAAAPVLAAPVIHFIHPVGSTEFHHAFTRLMAWGGWPAAAVLGVLLLRRMAGAGRKVLAAPLGPALLLSVLLFLLGCVLGALIRSESTMVPAHYHGTVGSVTLAYMALGYRLLRGYGAGSVKVERLQTVMYGSGLAVLALALAWSGWIGVPRKTLHADAVMEFPAYFLAMGLAGVGGLLAIAGAILFLVNVVRGLRGARTMSDRPARRDVRGAAVLVTVMLTLATGMVIALWPNEMGTVVTPAAAGGMKNPAEHVQQKRKETVAREFSEGVRLLAAKDYQAAASALHRVLELEPKMPEAHVNMGFAMIGMEKYDIARDFFEAAISLRTEQMNAYYGLAVVLEHLGDLEAALGAMRTYVHRSNPDDPFVRKAYGAIWEWETELAKKRPGTPQTAAIPESGKGGVRYPIPEKKLN</sequence>
<feature type="repeat" description="TPR" evidence="1">
    <location>
        <begin position="539"/>
        <end position="572"/>
    </location>
</feature>
<protein>
    <submittedName>
        <fullName evidence="4">Uncharacterized protein</fullName>
    </submittedName>
</protein>
<dbReference type="RefSeq" id="WP_088706544.1">
    <property type="nucleotide sequence ID" value="NZ_LSTO01000001.1"/>
</dbReference>
<dbReference type="Pfam" id="PF00115">
    <property type="entry name" value="COX1"/>
    <property type="match status" value="1"/>
</dbReference>
<dbReference type="GO" id="GO:0009060">
    <property type="term" value="P:aerobic respiration"/>
    <property type="evidence" value="ECO:0007669"/>
    <property type="project" value="InterPro"/>
</dbReference>
<feature type="transmembrane region" description="Helical" evidence="3">
    <location>
        <begin position="130"/>
        <end position="152"/>
    </location>
</feature>
<dbReference type="Gene3D" id="1.25.40.10">
    <property type="entry name" value="Tetratricopeptide repeat domain"/>
    <property type="match status" value="1"/>
</dbReference>
<proteinExistence type="predicted"/>
<dbReference type="InterPro" id="IPR019734">
    <property type="entry name" value="TPR_rpt"/>
</dbReference>
<name>A0A254TAG4_9BURK</name>
<feature type="transmembrane region" description="Helical" evidence="3">
    <location>
        <begin position="269"/>
        <end position="289"/>
    </location>
</feature>
<evidence type="ECO:0000256" key="2">
    <source>
        <dbReference type="SAM" id="MobiDB-lite"/>
    </source>
</evidence>
<keyword evidence="5" id="KW-1185">Reference proteome</keyword>
<keyword evidence="3" id="KW-0812">Transmembrane</keyword>
<feature type="transmembrane region" description="Helical" evidence="3">
    <location>
        <begin position="205"/>
        <end position="223"/>
    </location>
</feature>
<feature type="transmembrane region" description="Helical" evidence="3">
    <location>
        <begin position="92"/>
        <end position="110"/>
    </location>
</feature>
<evidence type="ECO:0000313" key="4">
    <source>
        <dbReference type="EMBL" id="OWW19640.1"/>
    </source>
</evidence>
<dbReference type="PROSITE" id="PS50005">
    <property type="entry name" value="TPR"/>
    <property type="match status" value="1"/>
</dbReference>
<keyword evidence="1" id="KW-0802">TPR repeat</keyword>
<dbReference type="AlphaFoldDB" id="A0A254TAG4"/>
<feature type="transmembrane region" description="Helical" evidence="3">
    <location>
        <begin position="164"/>
        <end position="185"/>
    </location>
</feature>
<feature type="transmembrane region" description="Helical" evidence="3">
    <location>
        <begin position="331"/>
        <end position="350"/>
    </location>
</feature>
<feature type="transmembrane region" description="Helical" evidence="3">
    <location>
        <begin position="235"/>
        <end position="257"/>
    </location>
</feature>
<feature type="transmembrane region" description="Helical" evidence="3">
    <location>
        <begin position="59"/>
        <end position="80"/>
    </location>
</feature>
<dbReference type="SUPFAM" id="SSF81442">
    <property type="entry name" value="Cytochrome c oxidase subunit I-like"/>
    <property type="match status" value="1"/>
</dbReference>
<feature type="transmembrane region" description="Helical" evidence="3">
    <location>
        <begin position="455"/>
        <end position="474"/>
    </location>
</feature>
<dbReference type="EMBL" id="LSTO01000001">
    <property type="protein sequence ID" value="OWW19640.1"/>
    <property type="molecule type" value="Genomic_DNA"/>
</dbReference>
<feature type="transmembrane region" description="Helical" evidence="3">
    <location>
        <begin position="409"/>
        <end position="434"/>
    </location>
</feature>
<dbReference type="GO" id="GO:0016020">
    <property type="term" value="C:membrane"/>
    <property type="evidence" value="ECO:0007669"/>
    <property type="project" value="InterPro"/>
</dbReference>
<evidence type="ECO:0000256" key="1">
    <source>
        <dbReference type="PROSITE-ProRule" id="PRU00339"/>
    </source>
</evidence>
<evidence type="ECO:0000313" key="5">
    <source>
        <dbReference type="Proteomes" id="UP000197535"/>
    </source>
</evidence>
<dbReference type="Proteomes" id="UP000197535">
    <property type="component" value="Unassembled WGS sequence"/>
</dbReference>
<dbReference type="InterPro" id="IPR011990">
    <property type="entry name" value="TPR-like_helical_dom_sf"/>
</dbReference>
<feature type="region of interest" description="Disordered" evidence="2">
    <location>
        <begin position="628"/>
        <end position="655"/>
    </location>
</feature>
<evidence type="ECO:0000256" key="3">
    <source>
        <dbReference type="SAM" id="Phobius"/>
    </source>
</evidence>
<keyword evidence="3" id="KW-0472">Membrane</keyword>
<dbReference type="GO" id="GO:0004129">
    <property type="term" value="F:cytochrome-c oxidase activity"/>
    <property type="evidence" value="ECO:0007669"/>
    <property type="project" value="InterPro"/>
</dbReference>
<organism evidence="4 5">
    <name type="scientific">Noviherbaspirillum denitrificans</name>
    <dbReference type="NCBI Taxonomy" id="1968433"/>
    <lineage>
        <taxon>Bacteria</taxon>
        <taxon>Pseudomonadati</taxon>
        <taxon>Pseudomonadota</taxon>
        <taxon>Betaproteobacteria</taxon>
        <taxon>Burkholderiales</taxon>
        <taxon>Oxalobacteraceae</taxon>
        <taxon>Noviherbaspirillum</taxon>
    </lineage>
</organism>
<keyword evidence="3" id="KW-1133">Transmembrane helix</keyword>